<evidence type="ECO:0000313" key="2">
    <source>
        <dbReference type="Proteomes" id="UP000193642"/>
    </source>
</evidence>
<organism evidence="1 2">
    <name type="scientific">Rhizoclosmatium globosum</name>
    <dbReference type="NCBI Taxonomy" id="329046"/>
    <lineage>
        <taxon>Eukaryota</taxon>
        <taxon>Fungi</taxon>
        <taxon>Fungi incertae sedis</taxon>
        <taxon>Chytridiomycota</taxon>
        <taxon>Chytridiomycota incertae sedis</taxon>
        <taxon>Chytridiomycetes</taxon>
        <taxon>Chytridiales</taxon>
        <taxon>Chytriomycetaceae</taxon>
        <taxon>Rhizoclosmatium</taxon>
    </lineage>
</organism>
<name>A0A1Y2CLN2_9FUNG</name>
<dbReference type="EMBL" id="MCGO01000013">
    <property type="protein sequence ID" value="ORY47866.1"/>
    <property type="molecule type" value="Genomic_DNA"/>
</dbReference>
<accession>A0A1Y2CLN2</accession>
<dbReference type="Proteomes" id="UP000193642">
    <property type="component" value="Unassembled WGS sequence"/>
</dbReference>
<sequence>MYLLSPNINIIQSNIGVVGGFLKITWMYDVRLRFLSAIFPLRYSNTLQTNYRHPQTQPRLQKYQSTQHVSRNPPLSSQTLHPSLQKHITHPPSRLTFPAITRHFSGAYPASRLGFIS</sequence>
<reference evidence="1 2" key="1">
    <citation type="submission" date="2016-07" db="EMBL/GenBank/DDBJ databases">
        <title>Pervasive Adenine N6-methylation of Active Genes in Fungi.</title>
        <authorList>
            <consortium name="DOE Joint Genome Institute"/>
            <person name="Mondo S.J."/>
            <person name="Dannebaum R.O."/>
            <person name="Kuo R.C."/>
            <person name="Labutti K."/>
            <person name="Haridas S."/>
            <person name="Kuo A."/>
            <person name="Salamov A."/>
            <person name="Ahrendt S.R."/>
            <person name="Lipzen A."/>
            <person name="Sullivan W."/>
            <person name="Andreopoulos W.B."/>
            <person name="Clum A."/>
            <person name="Lindquist E."/>
            <person name="Daum C."/>
            <person name="Ramamoorthy G.K."/>
            <person name="Gryganskyi A."/>
            <person name="Culley D."/>
            <person name="Magnuson J.K."/>
            <person name="James T.Y."/>
            <person name="O'Malley M.A."/>
            <person name="Stajich J.E."/>
            <person name="Spatafora J.W."/>
            <person name="Visel A."/>
            <person name="Grigoriev I.V."/>
        </authorList>
    </citation>
    <scope>NUCLEOTIDE SEQUENCE [LARGE SCALE GENOMIC DNA]</scope>
    <source>
        <strain evidence="1 2">JEL800</strain>
    </source>
</reference>
<evidence type="ECO:0000313" key="1">
    <source>
        <dbReference type="EMBL" id="ORY47866.1"/>
    </source>
</evidence>
<proteinExistence type="predicted"/>
<keyword evidence="2" id="KW-1185">Reference proteome</keyword>
<dbReference type="AlphaFoldDB" id="A0A1Y2CLN2"/>
<gene>
    <name evidence="1" type="ORF">BCR33DRAFT_714921</name>
</gene>
<comment type="caution">
    <text evidence="1">The sequence shown here is derived from an EMBL/GenBank/DDBJ whole genome shotgun (WGS) entry which is preliminary data.</text>
</comment>
<protein>
    <submittedName>
        <fullName evidence="1">Uncharacterized protein</fullName>
    </submittedName>
</protein>